<protein>
    <submittedName>
        <fullName evidence="8">Formate-dependent nitrite reductase complex subunit NrfG</fullName>
    </submittedName>
</protein>
<keyword evidence="5" id="KW-1133">Transmembrane helix</keyword>
<evidence type="ECO:0000256" key="2">
    <source>
        <dbReference type="ARBA" id="ARBA00022737"/>
    </source>
</evidence>
<evidence type="ECO:0000259" key="6">
    <source>
        <dbReference type="Pfam" id="PF23892"/>
    </source>
</evidence>
<dbReference type="Pfam" id="PF23892">
    <property type="entry name" value="Ig_CycH"/>
    <property type="match status" value="1"/>
</dbReference>
<keyword evidence="9" id="KW-1185">Reference proteome</keyword>
<dbReference type="NCBIfam" id="TIGR03142">
    <property type="entry name" value="cytochro_ccmI"/>
    <property type="match status" value="1"/>
</dbReference>
<dbReference type="AlphaFoldDB" id="A0A1C9W902"/>
<dbReference type="PANTHER" id="PTHR47870">
    <property type="entry name" value="CYTOCHROME C-TYPE BIOGENESIS PROTEIN CCMH"/>
    <property type="match status" value="1"/>
</dbReference>
<dbReference type="STRING" id="1769779.AUP74_02210"/>
<evidence type="ECO:0000256" key="1">
    <source>
        <dbReference type="ARBA" id="ARBA00004196"/>
    </source>
</evidence>
<dbReference type="Proteomes" id="UP000095672">
    <property type="component" value="Chromosome"/>
</dbReference>
<dbReference type="EMBL" id="CP014143">
    <property type="protein sequence ID" value="AOS97620.1"/>
    <property type="molecule type" value="Genomic_DNA"/>
</dbReference>
<sequence>MTELWLGLALLALVLVFVVLWPAVRGAGTARSGDKRQALATLYREQRAELEASLATGAIDQSQFEELEADMARNLLAAEKNSGRAVGHASGRGLLIGLAVILPLAAAGLYLASGHYQGLQLHRKLMQSQQGGVDAAGEKQLTEQLQAWTKENPDDLTSRFVLAQRLMASGDLPGAVAAYRYVAEREPRAADVKAQLAQAVFFTAGSKVTDEVRQLVSEALAVQPNNGTALGLAGIAAFEDRDYRAARDYWRRALSQLSPDSMAAQALAAGVARAERALAESGDGADTEAVATAVAAGDSGPVIRVSVSLADDVTAAAETPVFVYARSAESPMPLAIVRLQAGQLPTEVVLDESRAMMPGRSLATVDSVQLVARLALHGDARPAPGDWQGTIEILPEARWGEPQTIRIDREL</sequence>
<evidence type="ECO:0000256" key="4">
    <source>
        <dbReference type="ARBA" id="ARBA00022803"/>
    </source>
</evidence>
<feature type="transmembrane region" description="Helical" evidence="5">
    <location>
        <begin position="94"/>
        <end position="116"/>
    </location>
</feature>
<evidence type="ECO:0000256" key="5">
    <source>
        <dbReference type="SAM" id="Phobius"/>
    </source>
</evidence>
<dbReference type="Pfam" id="PF23914">
    <property type="entry name" value="TPR_CcmH_CycH"/>
    <property type="match status" value="1"/>
</dbReference>
<dbReference type="PATRIC" id="fig|1769779.3.peg.2204"/>
<dbReference type="Gene3D" id="1.25.40.10">
    <property type="entry name" value="Tetratricopeptide repeat domain"/>
    <property type="match status" value="1"/>
</dbReference>
<dbReference type="RefSeq" id="WP_069947598.1">
    <property type="nucleotide sequence ID" value="NZ_CP014143.1"/>
</dbReference>
<dbReference type="KEGG" id="micc:AUP74_02210"/>
<dbReference type="PANTHER" id="PTHR47870:SF4">
    <property type="entry name" value="CYTOCHROME C-TYPE BIOGENESIS PROTEIN CYCH"/>
    <property type="match status" value="1"/>
</dbReference>
<dbReference type="OrthoDB" id="9776053at2"/>
<dbReference type="InterPro" id="IPR051263">
    <property type="entry name" value="C-type_cytochrome_biogenesis"/>
</dbReference>
<keyword evidence="2" id="KW-0677">Repeat</keyword>
<comment type="subcellular location">
    <subcellularLocation>
        <location evidence="1">Cell envelope</location>
    </subcellularLocation>
</comment>
<organism evidence="8 9">
    <name type="scientific">Microbulbifer aggregans</name>
    <dbReference type="NCBI Taxonomy" id="1769779"/>
    <lineage>
        <taxon>Bacteria</taxon>
        <taxon>Pseudomonadati</taxon>
        <taxon>Pseudomonadota</taxon>
        <taxon>Gammaproteobacteria</taxon>
        <taxon>Cellvibrionales</taxon>
        <taxon>Microbulbiferaceae</taxon>
        <taxon>Microbulbifer</taxon>
    </lineage>
</organism>
<keyword evidence="5" id="KW-0472">Membrane</keyword>
<keyword evidence="4" id="KW-0802">TPR repeat</keyword>
<feature type="domain" description="Cytochrome c-type biogenesis protein H TPR" evidence="7">
    <location>
        <begin position="120"/>
        <end position="261"/>
    </location>
</feature>
<accession>A0A1C9W902</accession>
<evidence type="ECO:0000259" key="7">
    <source>
        <dbReference type="Pfam" id="PF23914"/>
    </source>
</evidence>
<dbReference type="InterPro" id="IPR011990">
    <property type="entry name" value="TPR-like_helical_dom_sf"/>
</dbReference>
<dbReference type="InterPro" id="IPR056413">
    <property type="entry name" value="TPR_CcmH_CycH"/>
</dbReference>
<dbReference type="InterPro" id="IPR056412">
    <property type="entry name" value="Ig_CycH"/>
</dbReference>
<keyword evidence="3" id="KW-0201">Cytochrome c-type biogenesis</keyword>
<dbReference type="SUPFAM" id="SSF48452">
    <property type="entry name" value="TPR-like"/>
    <property type="match status" value="1"/>
</dbReference>
<gene>
    <name evidence="8" type="primary">nrfG</name>
    <name evidence="8" type="ORF">AUP74_02210</name>
</gene>
<dbReference type="InterPro" id="IPR017560">
    <property type="entry name" value="Cyt_c_biogenesis_CcmI"/>
</dbReference>
<dbReference type="GO" id="GO:0030313">
    <property type="term" value="C:cell envelope"/>
    <property type="evidence" value="ECO:0007669"/>
    <property type="project" value="UniProtKB-SubCell"/>
</dbReference>
<dbReference type="GO" id="GO:0005886">
    <property type="term" value="C:plasma membrane"/>
    <property type="evidence" value="ECO:0007669"/>
    <property type="project" value="TreeGrafter"/>
</dbReference>
<feature type="domain" description="Cytochrome c-type biogenesis protein H Ig-like" evidence="6">
    <location>
        <begin position="303"/>
        <end position="408"/>
    </location>
</feature>
<dbReference type="GO" id="GO:0017004">
    <property type="term" value="P:cytochrome complex assembly"/>
    <property type="evidence" value="ECO:0007669"/>
    <property type="project" value="UniProtKB-KW"/>
</dbReference>
<evidence type="ECO:0000256" key="3">
    <source>
        <dbReference type="ARBA" id="ARBA00022748"/>
    </source>
</evidence>
<evidence type="ECO:0000313" key="8">
    <source>
        <dbReference type="EMBL" id="AOS97620.1"/>
    </source>
</evidence>
<proteinExistence type="predicted"/>
<keyword evidence="5" id="KW-0812">Transmembrane</keyword>
<reference evidence="9" key="1">
    <citation type="submission" date="2016-01" db="EMBL/GenBank/DDBJ databases">
        <title>Complete genome sequence of Microbulbifer sp. CCB-MM1, a halophile isolated from Matang Mangrove Forest, Perak.</title>
        <authorList>
            <person name="Moh T.H."/>
            <person name="Dinesh B."/>
            <person name="Lau N.-S."/>
            <person name="Go F."/>
            <person name="Alexander Chong S.-C."/>
        </authorList>
    </citation>
    <scope>NUCLEOTIDE SEQUENCE [LARGE SCALE GENOMIC DNA]</scope>
    <source>
        <strain evidence="9">CCB-MM1</strain>
    </source>
</reference>
<name>A0A1C9W902_9GAMM</name>
<evidence type="ECO:0000313" key="9">
    <source>
        <dbReference type="Proteomes" id="UP000095672"/>
    </source>
</evidence>